<keyword evidence="3" id="KW-1185">Reference proteome</keyword>
<dbReference type="PROSITE" id="PS51371">
    <property type="entry name" value="CBS"/>
    <property type="match status" value="2"/>
</dbReference>
<dbReference type="RefSeq" id="WP_096467021.1">
    <property type="nucleotide sequence ID" value="NZ_AP017312.1"/>
</dbReference>
<dbReference type="PANTHER" id="PTHR43080:SF2">
    <property type="entry name" value="CBS DOMAIN-CONTAINING PROTEIN"/>
    <property type="match status" value="1"/>
</dbReference>
<dbReference type="SMART" id="SM00116">
    <property type="entry name" value="CBS"/>
    <property type="match status" value="2"/>
</dbReference>
<evidence type="ECO:0000313" key="2">
    <source>
        <dbReference type="EMBL" id="BAU29335.1"/>
    </source>
</evidence>
<dbReference type="Proteomes" id="UP000217696">
    <property type="component" value="Chromosome"/>
</dbReference>
<dbReference type="KEGG" id="asoc:CB4_03522"/>
<name>A0A0U5BGC4_9BACL</name>
<dbReference type="CDD" id="cd04622">
    <property type="entry name" value="CBS_pair_HRP1_like"/>
    <property type="match status" value="1"/>
</dbReference>
<dbReference type="Pfam" id="PF00571">
    <property type="entry name" value="CBS"/>
    <property type="match status" value="2"/>
</dbReference>
<sequence length="143" mass="15288">MTQRLQDIMTTNVATVQPHQSIAEAAKIMEDYNVGAVPVVENGQCVGMITDRDITVRAVAGHMDSNTRVNSIMTKNILTASANTSVHEAADMMARHQIRRLPVMDNNQVAGIVALGDLAVQNIYENEAGDALANISESSPGQG</sequence>
<dbReference type="AlphaFoldDB" id="A0A0U5BGC4"/>
<dbReference type="InterPro" id="IPR000644">
    <property type="entry name" value="CBS_dom"/>
</dbReference>
<protein>
    <submittedName>
        <fullName evidence="2">Hypoxic response protein 1</fullName>
    </submittedName>
</protein>
<accession>A0A0U5BGC4</accession>
<dbReference type="OrthoDB" id="9802114at2"/>
<dbReference type="SUPFAM" id="SSF54631">
    <property type="entry name" value="CBS-domain pair"/>
    <property type="match status" value="1"/>
</dbReference>
<keyword evidence="1" id="KW-0129">CBS domain</keyword>
<gene>
    <name evidence="2" type="primary">hrp1</name>
    <name evidence="2" type="ORF">CB4_03522</name>
</gene>
<dbReference type="EMBL" id="AP017312">
    <property type="protein sequence ID" value="BAU29335.1"/>
    <property type="molecule type" value="Genomic_DNA"/>
</dbReference>
<dbReference type="PANTHER" id="PTHR43080">
    <property type="entry name" value="CBS DOMAIN-CONTAINING PROTEIN CBSX3, MITOCHONDRIAL"/>
    <property type="match status" value="1"/>
</dbReference>
<proteinExistence type="predicted"/>
<organism evidence="2 3">
    <name type="scientific">Aneurinibacillus soli</name>
    <dbReference type="NCBI Taxonomy" id="1500254"/>
    <lineage>
        <taxon>Bacteria</taxon>
        <taxon>Bacillati</taxon>
        <taxon>Bacillota</taxon>
        <taxon>Bacilli</taxon>
        <taxon>Bacillales</taxon>
        <taxon>Paenibacillaceae</taxon>
        <taxon>Aneurinibacillus group</taxon>
        <taxon>Aneurinibacillus</taxon>
    </lineage>
</organism>
<evidence type="ECO:0000313" key="3">
    <source>
        <dbReference type="Proteomes" id="UP000217696"/>
    </source>
</evidence>
<dbReference type="Gene3D" id="3.10.580.10">
    <property type="entry name" value="CBS-domain"/>
    <property type="match status" value="1"/>
</dbReference>
<dbReference type="InterPro" id="IPR046342">
    <property type="entry name" value="CBS_dom_sf"/>
</dbReference>
<dbReference type="InterPro" id="IPR051257">
    <property type="entry name" value="Diverse_CBS-Domain"/>
</dbReference>
<evidence type="ECO:0000256" key="1">
    <source>
        <dbReference type="ARBA" id="ARBA00023122"/>
    </source>
</evidence>
<reference evidence="2 3" key="1">
    <citation type="submission" date="2015-12" db="EMBL/GenBank/DDBJ databases">
        <title>Genome sequence of Aneurinibacillus soli.</title>
        <authorList>
            <person name="Lee J.S."/>
            <person name="Lee K.C."/>
            <person name="Kim K.K."/>
            <person name="Lee B.W."/>
        </authorList>
    </citation>
    <scope>NUCLEOTIDE SEQUENCE [LARGE SCALE GENOMIC DNA]</scope>
    <source>
        <strain evidence="2 3">CB4</strain>
    </source>
</reference>